<dbReference type="GO" id="GO:0000822">
    <property type="term" value="F:inositol hexakisphosphate binding"/>
    <property type="evidence" value="ECO:0007669"/>
    <property type="project" value="TreeGrafter"/>
</dbReference>
<feature type="non-terminal residue" evidence="3">
    <location>
        <position position="278"/>
    </location>
</feature>
<protein>
    <recommendedName>
        <fullName evidence="2">SPX domain-containing protein</fullName>
    </recommendedName>
</protein>
<dbReference type="PANTHER" id="PTHR10783:SF124">
    <property type="entry name" value="PHOSPHATE TRANSPORTER PHO1 HOMOLOG 9"/>
    <property type="match status" value="1"/>
</dbReference>
<feature type="domain" description="SPX" evidence="2">
    <location>
        <begin position="1"/>
        <end position="278"/>
    </location>
</feature>
<keyword evidence="4" id="KW-1185">Reference proteome</keyword>
<dbReference type="AlphaFoldDB" id="A0AAD4JB01"/>
<evidence type="ECO:0000259" key="2">
    <source>
        <dbReference type="PROSITE" id="PS51382"/>
    </source>
</evidence>
<dbReference type="EMBL" id="SDAM02000099">
    <property type="protein sequence ID" value="KAH6830392.1"/>
    <property type="molecule type" value="Genomic_DNA"/>
</dbReference>
<evidence type="ECO:0000313" key="4">
    <source>
        <dbReference type="Proteomes" id="UP001190926"/>
    </source>
</evidence>
<dbReference type="InterPro" id="IPR004331">
    <property type="entry name" value="SPX_dom"/>
</dbReference>
<dbReference type="Proteomes" id="UP001190926">
    <property type="component" value="Unassembled WGS sequence"/>
</dbReference>
<dbReference type="Pfam" id="PF03105">
    <property type="entry name" value="SPX"/>
    <property type="match status" value="1"/>
</dbReference>
<evidence type="ECO:0000256" key="1">
    <source>
        <dbReference type="SAM" id="Coils"/>
    </source>
</evidence>
<proteinExistence type="predicted"/>
<sequence length="278" mass="31390">MVQEWQTAYMDYFSLKKLLKNVMIFRQQTALTTAAGDVGRTRSLKRRLTLYRAFSGLNNLRGSPRKSDDEVILVSSDQSHYQTMFLRSSEEGGEIELEFFRKLDAEFNKVVKFYKDKVEQVKTEAEELSKQMDALIALRIRVDKPRVVDQRLATGGGGGGGGGGEAPATVIASVNGLKQGGVHLDAIQEVEMSYGDEEVMRAKKNKRDMSRFRPASLEVLDHVKINVEPDTPVSTLRNMIGSSTSELSFSKDELSRAEEKLRQAFTEFYQQLRLLKSY</sequence>
<organism evidence="3 4">
    <name type="scientific">Perilla frutescens var. hirtella</name>
    <name type="common">Perilla citriodora</name>
    <name type="synonym">Perilla setoyensis</name>
    <dbReference type="NCBI Taxonomy" id="608512"/>
    <lineage>
        <taxon>Eukaryota</taxon>
        <taxon>Viridiplantae</taxon>
        <taxon>Streptophyta</taxon>
        <taxon>Embryophyta</taxon>
        <taxon>Tracheophyta</taxon>
        <taxon>Spermatophyta</taxon>
        <taxon>Magnoliopsida</taxon>
        <taxon>eudicotyledons</taxon>
        <taxon>Gunneridae</taxon>
        <taxon>Pentapetalae</taxon>
        <taxon>asterids</taxon>
        <taxon>lamiids</taxon>
        <taxon>Lamiales</taxon>
        <taxon>Lamiaceae</taxon>
        <taxon>Nepetoideae</taxon>
        <taxon>Elsholtzieae</taxon>
        <taxon>Perilla</taxon>
    </lineage>
</organism>
<reference evidence="3 4" key="1">
    <citation type="journal article" date="2021" name="Nat. Commun.">
        <title>Incipient diploidization of the medicinal plant Perilla within 10,000 years.</title>
        <authorList>
            <person name="Zhang Y."/>
            <person name="Shen Q."/>
            <person name="Leng L."/>
            <person name="Zhang D."/>
            <person name="Chen S."/>
            <person name="Shi Y."/>
            <person name="Ning Z."/>
            <person name="Chen S."/>
        </authorList>
    </citation>
    <scope>NUCLEOTIDE SEQUENCE [LARGE SCALE GENOMIC DNA]</scope>
    <source>
        <strain evidence="4">cv. PC099</strain>
    </source>
</reference>
<dbReference type="PANTHER" id="PTHR10783">
    <property type="entry name" value="XENOTROPIC AND POLYTROPIC RETROVIRUS RECEPTOR 1-RELATED"/>
    <property type="match status" value="1"/>
</dbReference>
<dbReference type="GO" id="GO:0016036">
    <property type="term" value="P:cellular response to phosphate starvation"/>
    <property type="evidence" value="ECO:0007669"/>
    <property type="project" value="TreeGrafter"/>
</dbReference>
<dbReference type="PROSITE" id="PS51382">
    <property type="entry name" value="SPX"/>
    <property type="match status" value="1"/>
</dbReference>
<gene>
    <name evidence="3" type="ORF">C2S53_007558</name>
</gene>
<comment type="caution">
    <text evidence="3">The sequence shown here is derived from an EMBL/GenBank/DDBJ whole genome shotgun (WGS) entry which is preliminary data.</text>
</comment>
<feature type="coiled-coil region" evidence="1">
    <location>
        <begin position="111"/>
        <end position="138"/>
    </location>
</feature>
<dbReference type="GO" id="GO:0005886">
    <property type="term" value="C:plasma membrane"/>
    <property type="evidence" value="ECO:0007669"/>
    <property type="project" value="TreeGrafter"/>
</dbReference>
<dbReference type="GO" id="GO:0005802">
    <property type="term" value="C:trans-Golgi network"/>
    <property type="evidence" value="ECO:0007669"/>
    <property type="project" value="TreeGrafter"/>
</dbReference>
<keyword evidence="1" id="KW-0175">Coiled coil</keyword>
<name>A0AAD4JB01_PERFH</name>
<accession>A0AAD4JB01</accession>
<dbReference type="GO" id="GO:0006817">
    <property type="term" value="P:phosphate ion transport"/>
    <property type="evidence" value="ECO:0007669"/>
    <property type="project" value="TreeGrafter"/>
</dbReference>
<evidence type="ECO:0000313" key="3">
    <source>
        <dbReference type="EMBL" id="KAH6830392.1"/>
    </source>
</evidence>